<evidence type="ECO:0000313" key="3">
    <source>
        <dbReference type="Proteomes" id="UP000053573"/>
    </source>
</evidence>
<dbReference type="STRING" id="2060906.A0A0H1B9Y0"/>
<sequence length="86" mass="9630">MSSLVRTRQGDFTLEPGKVLEYRDLEAGEEVWGPKLQGFLDEWAERKGERKGNGASEGVSEGTKEGTNEEEREREVVDAEGETRSN</sequence>
<organism evidence="2 3">
    <name type="scientific">Blastomyces silverae</name>
    <dbReference type="NCBI Taxonomy" id="2060906"/>
    <lineage>
        <taxon>Eukaryota</taxon>
        <taxon>Fungi</taxon>
        <taxon>Dikarya</taxon>
        <taxon>Ascomycota</taxon>
        <taxon>Pezizomycotina</taxon>
        <taxon>Eurotiomycetes</taxon>
        <taxon>Eurotiomycetidae</taxon>
        <taxon>Onygenales</taxon>
        <taxon>Ajellomycetaceae</taxon>
        <taxon>Blastomyces</taxon>
    </lineage>
</organism>
<reference evidence="3" key="1">
    <citation type="journal article" date="2015" name="PLoS Genet.">
        <title>The dynamic genome and transcriptome of the human fungal pathogen Blastomyces and close relative Emmonsia.</title>
        <authorList>
            <person name="Munoz J.F."/>
            <person name="Gauthier G.M."/>
            <person name="Desjardins C.A."/>
            <person name="Gallo J.E."/>
            <person name="Holder J."/>
            <person name="Sullivan T.D."/>
            <person name="Marty A.J."/>
            <person name="Carmen J.C."/>
            <person name="Chen Z."/>
            <person name="Ding L."/>
            <person name="Gujja S."/>
            <person name="Magrini V."/>
            <person name="Misas E."/>
            <person name="Mitreva M."/>
            <person name="Priest M."/>
            <person name="Saif S."/>
            <person name="Whiston E.A."/>
            <person name="Young S."/>
            <person name="Zeng Q."/>
            <person name="Goldman W.E."/>
            <person name="Mardis E.R."/>
            <person name="Taylor J.W."/>
            <person name="McEwen J.G."/>
            <person name="Clay O.K."/>
            <person name="Klein B.S."/>
            <person name="Cuomo C.A."/>
        </authorList>
    </citation>
    <scope>NUCLEOTIDE SEQUENCE [LARGE SCALE GENOMIC DNA]</scope>
    <source>
        <strain evidence="3">UAMH 139</strain>
    </source>
</reference>
<accession>A0A0H1B9Y0</accession>
<protein>
    <submittedName>
        <fullName evidence="2">tRNA pseudouridine55 synthase</fullName>
    </submittedName>
</protein>
<comment type="caution">
    <text evidence="2">The sequence shown here is derived from an EMBL/GenBank/DDBJ whole genome shotgun (WGS) entry which is preliminary data.</text>
</comment>
<dbReference type="EMBL" id="LDEV01003304">
    <property type="protein sequence ID" value="KLJ06051.1"/>
    <property type="molecule type" value="Genomic_DNA"/>
</dbReference>
<feature type="region of interest" description="Disordered" evidence="1">
    <location>
        <begin position="47"/>
        <end position="86"/>
    </location>
</feature>
<evidence type="ECO:0000313" key="2">
    <source>
        <dbReference type="EMBL" id="KLJ06051.1"/>
    </source>
</evidence>
<keyword evidence="3" id="KW-1185">Reference proteome</keyword>
<evidence type="ECO:0000256" key="1">
    <source>
        <dbReference type="SAM" id="MobiDB-lite"/>
    </source>
</evidence>
<dbReference type="Proteomes" id="UP000053573">
    <property type="component" value="Unassembled WGS sequence"/>
</dbReference>
<name>A0A0H1B9Y0_9EURO</name>
<dbReference type="AlphaFoldDB" id="A0A0H1B9Y0"/>
<proteinExistence type="predicted"/>
<feature type="compositionally biased region" description="Basic and acidic residues" evidence="1">
    <location>
        <begin position="62"/>
        <end position="86"/>
    </location>
</feature>
<gene>
    <name evidence="2" type="ORF">EMPG_10531</name>
</gene>
<dbReference type="OrthoDB" id="9995526at2759"/>